<dbReference type="GO" id="GO:0005576">
    <property type="term" value="C:extracellular region"/>
    <property type="evidence" value="ECO:0007669"/>
    <property type="project" value="UniProtKB-SubCell"/>
</dbReference>
<evidence type="ECO:0000313" key="6">
    <source>
        <dbReference type="Proteomes" id="UP000242188"/>
    </source>
</evidence>
<name>A0A210R4Z9_MIZYE</name>
<dbReference type="InterPro" id="IPR001073">
    <property type="entry name" value="C1q_dom"/>
</dbReference>
<dbReference type="AlphaFoldDB" id="A0A210R4Z9"/>
<dbReference type="PROSITE" id="PS50871">
    <property type="entry name" value="C1Q"/>
    <property type="match status" value="1"/>
</dbReference>
<accession>A0A210R4Z9</accession>
<gene>
    <name evidence="5" type="ORF">KP79_PYT18142</name>
</gene>
<evidence type="ECO:0000256" key="2">
    <source>
        <dbReference type="ARBA" id="ARBA00022525"/>
    </source>
</evidence>
<feature type="domain" description="C1q" evidence="4">
    <location>
        <begin position="15"/>
        <end position="149"/>
    </location>
</feature>
<keyword evidence="2" id="KW-0964">Secreted</keyword>
<dbReference type="SUPFAM" id="SSF49842">
    <property type="entry name" value="TNF-like"/>
    <property type="match status" value="1"/>
</dbReference>
<protein>
    <submittedName>
        <fullName evidence="5">Complement C1q subcomponent subunit B</fullName>
    </submittedName>
</protein>
<sequence length="149" mass="15792">MRIMGTPLTHIWKERDVASVAFSVALQNNINVHDHETMVFGHVILDEGSGYKSGDGIYTAPQSGVYVFTWSITAGTHSGGHDVYTNLVVNGTPVGGIDSDSDASNSGSSTGVVVTYVDYGDHIFIRTGSTGSIISSQSAKSTFSGWLLF</sequence>
<comment type="caution">
    <text evidence="5">The sequence shown here is derived from an EMBL/GenBank/DDBJ whole genome shotgun (WGS) entry which is preliminary data.</text>
</comment>
<dbReference type="PRINTS" id="PR00007">
    <property type="entry name" value="COMPLEMNTC1Q"/>
</dbReference>
<evidence type="ECO:0000259" key="4">
    <source>
        <dbReference type="PROSITE" id="PS50871"/>
    </source>
</evidence>
<dbReference type="Gene3D" id="2.60.120.40">
    <property type="match status" value="1"/>
</dbReference>
<proteinExistence type="predicted"/>
<organism evidence="5 6">
    <name type="scientific">Mizuhopecten yessoensis</name>
    <name type="common">Japanese scallop</name>
    <name type="synonym">Patinopecten yessoensis</name>
    <dbReference type="NCBI Taxonomy" id="6573"/>
    <lineage>
        <taxon>Eukaryota</taxon>
        <taxon>Metazoa</taxon>
        <taxon>Spiralia</taxon>
        <taxon>Lophotrochozoa</taxon>
        <taxon>Mollusca</taxon>
        <taxon>Bivalvia</taxon>
        <taxon>Autobranchia</taxon>
        <taxon>Pteriomorphia</taxon>
        <taxon>Pectinida</taxon>
        <taxon>Pectinoidea</taxon>
        <taxon>Pectinidae</taxon>
        <taxon>Mizuhopecten</taxon>
    </lineage>
</organism>
<dbReference type="PANTHER" id="PTHR22923:SF116">
    <property type="entry name" value="C1Q DOMAIN-CONTAINING PROTEIN"/>
    <property type="match status" value="1"/>
</dbReference>
<comment type="subcellular location">
    <subcellularLocation>
        <location evidence="1">Secreted</location>
    </subcellularLocation>
</comment>
<dbReference type="InterPro" id="IPR008983">
    <property type="entry name" value="Tumour_necrosis_fac-like_dom"/>
</dbReference>
<dbReference type="OrthoDB" id="6154955at2759"/>
<reference evidence="5 6" key="1">
    <citation type="journal article" date="2017" name="Nat. Ecol. Evol.">
        <title>Scallop genome provides insights into evolution of bilaterian karyotype and development.</title>
        <authorList>
            <person name="Wang S."/>
            <person name="Zhang J."/>
            <person name="Jiao W."/>
            <person name="Li J."/>
            <person name="Xun X."/>
            <person name="Sun Y."/>
            <person name="Guo X."/>
            <person name="Huan P."/>
            <person name="Dong B."/>
            <person name="Zhang L."/>
            <person name="Hu X."/>
            <person name="Sun X."/>
            <person name="Wang J."/>
            <person name="Zhao C."/>
            <person name="Wang Y."/>
            <person name="Wang D."/>
            <person name="Huang X."/>
            <person name="Wang R."/>
            <person name="Lv J."/>
            <person name="Li Y."/>
            <person name="Zhang Z."/>
            <person name="Liu B."/>
            <person name="Lu W."/>
            <person name="Hui Y."/>
            <person name="Liang J."/>
            <person name="Zhou Z."/>
            <person name="Hou R."/>
            <person name="Li X."/>
            <person name="Liu Y."/>
            <person name="Li H."/>
            <person name="Ning X."/>
            <person name="Lin Y."/>
            <person name="Zhao L."/>
            <person name="Xing Q."/>
            <person name="Dou J."/>
            <person name="Li Y."/>
            <person name="Mao J."/>
            <person name="Guo H."/>
            <person name="Dou H."/>
            <person name="Li T."/>
            <person name="Mu C."/>
            <person name="Jiang W."/>
            <person name="Fu Q."/>
            <person name="Fu X."/>
            <person name="Miao Y."/>
            <person name="Liu J."/>
            <person name="Yu Q."/>
            <person name="Li R."/>
            <person name="Liao H."/>
            <person name="Li X."/>
            <person name="Kong Y."/>
            <person name="Jiang Z."/>
            <person name="Chourrout D."/>
            <person name="Li R."/>
            <person name="Bao Z."/>
        </authorList>
    </citation>
    <scope>NUCLEOTIDE SEQUENCE [LARGE SCALE GENOMIC DNA]</scope>
    <source>
        <strain evidence="5 6">PY_sf001</strain>
    </source>
</reference>
<dbReference type="PANTHER" id="PTHR22923">
    <property type="entry name" value="CEREBELLIN-RELATED"/>
    <property type="match status" value="1"/>
</dbReference>
<keyword evidence="3" id="KW-0732">Signal</keyword>
<dbReference type="EMBL" id="NEDP02000388">
    <property type="protein sequence ID" value="OWF56006.1"/>
    <property type="molecule type" value="Genomic_DNA"/>
</dbReference>
<evidence type="ECO:0000256" key="3">
    <source>
        <dbReference type="ARBA" id="ARBA00022729"/>
    </source>
</evidence>
<evidence type="ECO:0000256" key="1">
    <source>
        <dbReference type="ARBA" id="ARBA00004613"/>
    </source>
</evidence>
<keyword evidence="6" id="KW-1185">Reference proteome</keyword>
<dbReference type="InterPro" id="IPR050822">
    <property type="entry name" value="Cerebellin_Synaptic_Org"/>
</dbReference>
<evidence type="ECO:0000313" key="5">
    <source>
        <dbReference type="EMBL" id="OWF56006.1"/>
    </source>
</evidence>
<dbReference type="Proteomes" id="UP000242188">
    <property type="component" value="Unassembled WGS sequence"/>
</dbReference>
<dbReference type="SMART" id="SM00110">
    <property type="entry name" value="C1Q"/>
    <property type="match status" value="1"/>
</dbReference>
<dbReference type="Pfam" id="PF00386">
    <property type="entry name" value="C1q"/>
    <property type="match status" value="1"/>
</dbReference>